<reference evidence="3 4" key="1">
    <citation type="submission" date="2024-05" db="EMBL/GenBank/DDBJ databases">
        <authorList>
            <person name="Wallberg A."/>
        </authorList>
    </citation>
    <scope>NUCLEOTIDE SEQUENCE [LARGE SCALE GENOMIC DNA]</scope>
</reference>
<dbReference type="Proteomes" id="UP001497623">
    <property type="component" value="Unassembled WGS sequence"/>
</dbReference>
<dbReference type="InterPro" id="IPR029021">
    <property type="entry name" value="Prot-tyrosine_phosphatase-like"/>
</dbReference>
<organism evidence="3 4">
    <name type="scientific">Meganyctiphanes norvegica</name>
    <name type="common">Northern krill</name>
    <name type="synonym">Thysanopoda norvegica</name>
    <dbReference type="NCBI Taxonomy" id="48144"/>
    <lineage>
        <taxon>Eukaryota</taxon>
        <taxon>Metazoa</taxon>
        <taxon>Ecdysozoa</taxon>
        <taxon>Arthropoda</taxon>
        <taxon>Crustacea</taxon>
        <taxon>Multicrustacea</taxon>
        <taxon>Malacostraca</taxon>
        <taxon>Eumalacostraca</taxon>
        <taxon>Eucarida</taxon>
        <taxon>Euphausiacea</taxon>
        <taxon>Euphausiidae</taxon>
        <taxon>Meganyctiphanes</taxon>
    </lineage>
</organism>
<dbReference type="SMART" id="SM00194">
    <property type="entry name" value="PTPc"/>
    <property type="match status" value="1"/>
</dbReference>
<dbReference type="PROSITE" id="PS50055">
    <property type="entry name" value="TYR_PHOSPHATASE_PTP"/>
    <property type="match status" value="1"/>
</dbReference>
<accession>A0AAV2PRF5</accession>
<evidence type="ECO:0000313" key="4">
    <source>
        <dbReference type="Proteomes" id="UP001497623"/>
    </source>
</evidence>
<dbReference type="CDD" id="cd00047">
    <property type="entry name" value="PTPc"/>
    <property type="match status" value="1"/>
</dbReference>
<feature type="non-terminal residue" evidence="3">
    <location>
        <position position="1"/>
    </location>
</feature>
<dbReference type="InterPro" id="IPR050348">
    <property type="entry name" value="Protein-Tyr_Phosphatase"/>
</dbReference>
<sequence length="228" mass="25780">PADKHVIFLPADAGSSHPVFVNATRVNSLQRKDGFIVTEHPMSSTLPIVWKMVLEKQINVWVLLHTFQQNDKDFPSVLNMNSGTLSTHIVSQNSNENFLQFDVTVTSSVNDQRHTCRVLQLNKWSYTEHLPSSCGPLLALLQHLRTLDMNSKPVLFSCINGYTGCGVALALHLVLSRMQDIQEVDVYRAVHCIRHSHPKFIGTLEQYEFLYNSISSHLLGNSTYSNMF</sequence>
<dbReference type="GO" id="GO:0004725">
    <property type="term" value="F:protein tyrosine phosphatase activity"/>
    <property type="evidence" value="ECO:0007669"/>
    <property type="project" value="InterPro"/>
</dbReference>
<dbReference type="GO" id="GO:0048666">
    <property type="term" value="P:neuron development"/>
    <property type="evidence" value="ECO:0007669"/>
    <property type="project" value="UniProtKB-ARBA"/>
</dbReference>
<feature type="domain" description="Tyrosine-protein phosphatase" evidence="1">
    <location>
        <begin position="1"/>
        <end position="217"/>
    </location>
</feature>
<dbReference type="InterPro" id="IPR003595">
    <property type="entry name" value="Tyr_Pase_cat"/>
</dbReference>
<dbReference type="PANTHER" id="PTHR19134">
    <property type="entry name" value="RECEPTOR-TYPE TYROSINE-PROTEIN PHOSPHATASE"/>
    <property type="match status" value="1"/>
</dbReference>
<dbReference type="SMART" id="SM00404">
    <property type="entry name" value="PTPc_motif"/>
    <property type="match status" value="1"/>
</dbReference>
<dbReference type="PRINTS" id="PR00700">
    <property type="entry name" value="PRTYPHPHTASE"/>
</dbReference>
<evidence type="ECO:0000313" key="3">
    <source>
        <dbReference type="EMBL" id="CAL4062099.1"/>
    </source>
</evidence>
<comment type="caution">
    <text evidence="3">The sequence shown here is derived from an EMBL/GenBank/DDBJ whole genome shotgun (WGS) entry which is preliminary data.</text>
</comment>
<gene>
    <name evidence="3" type="ORF">MNOR_LOCUS2398</name>
</gene>
<dbReference type="Gene3D" id="3.90.190.10">
    <property type="entry name" value="Protein tyrosine phosphatase superfamily"/>
    <property type="match status" value="1"/>
</dbReference>
<dbReference type="InterPro" id="IPR000242">
    <property type="entry name" value="PTP_cat"/>
</dbReference>
<feature type="domain" description="Tyrosine specific protein phosphatases" evidence="2">
    <location>
        <begin position="138"/>
        <end position="208"/>
    </location>
</feature>
<dbReference type="PROSITE" id="PS50056">
    <property type="entry name" value="TYR_PHOSPHATASE_2"/>
    <property type="match status" value="1"/>
</dbReference>
<dbReference type="InterPro" id="IPR000387">
    <property type="entry name" value="Tyr_Pase_dom"/>
</dbReference>
<protein>
    <submittedName>
        <fullName evidence="3">Uncharacterized protein</fullName>
    </submittedName>
</protein>
<evidence type="ECO:0000259" key="2">
    <source>
        <dbReference type="PROSITE" id="PS50056"/>
    </source>
</evidence>
<proteinExistence type="predicted"/>
<evidence type="ECO:0000259" key="1">
    <source>
        <dbReference type="PROSITE" id="PS50055"/>
    </source>
</evidence>
<dbReference type="AlphaFoldDB" id="A0AAV2PRF5"/>
<dbReference type="Pfam" id="PF00102">
    <property type="entry name" value="Y_phosphatase"/>
    <property type="match status" value="1"/>
</dbReference>
<name>A0AAV2PRF5_MEGNR</name>
<dbReference type="EMBL" id="CAXKWB010000723">
    <property type="protein sequence ID" value="CAL4062099.1"/>
    <property type="molecule type" value="Genomic_DNA"/>
</dbReference>
<dbReference type="PANTHER" id="PTHR19134:SF559">
    <property type="entry name" value="TYROSINE-PROTEIN PHOSPHATASE DOMAIN-CONTAINING PROTEIN"/>
    <property type="match status" value="1"/>
</dbReference>
<dbReference type="SUPFAM" id="SSF52799">
    <property type="entry name" value="(Phosphotyrosine protein) phosphatases II"/>
    <property type="match status" value="1"/>
</dbReference>
<keyword evidence="4" id="KW-1185">Reference proteome</keyword>